<dbReference type="Proteomes" id="UP000020595">
    <property type="component" value="Unassembled WGS sequence"/>
</dbReference>
<dbReference type="Gene3D" id="3.40.630.30">
    <property type="match status" value="1"/>
</dbReference>
<proteinExistence type="predicted"/>
<dbReference type="InterPro" id="IPR016181">
    <property type="entry name" value="Acyl_CoA_acyltransferase"/>
</dbReference>
<dbReference type="GO" id="GO:0016747">
    <property type="term" value="F:acyltransferase activity, transferring groups other than amino-acyl groups"/>
    <property type="evidence" value="ECO:0007669"/>
    <property type="project" value="InterPro"/>
</dbReference>
<dbReference type="InterPro" id="IPR000182">
    <property type="entry name" value="GNAT_dom"/>
</dbReference>
<name>A0A009IL98_ACIB9</name>
<reference evidence="2 3" key="1">
    <citation type="submission" date="2014-02" db="EMBL/GenBank/DDBJ databases">
        <title>Comparative genomics and transcriptomics to identify genetic mechanisms underlying the emergence of carbapenem resistant Acinetobacter baumannii (CRAb).</title>
        <authorList>
            <person name="Harris A.D."/>
            <person name="Johnson K.J."/>
            <person name="George J."/>
            <person name="Shefchek K."/>
            <person name="Daugherty S.C."/>
            <person name="Parankush S."/>
            <person name="Sadzewicz L."/>
            <person name="Tallon L."/>
            <person name="Sengamalay N."/>
            <person name="Hazen T.H."/>
            <person name="Rasko D.A."/>
        </authorList>
    </citation>
    <scope>NUCLEOTIDE SEQUENCE [LARGE SCALE GENOMIC DNA]</scope>
    <source>
        <strain evidence="2 3">1295743</strain>
    </source>
</reference>
<dbReference type="PROSITE" id="PS51186">
    <property type="entry name" value="GNAT"/>
    <property type="match status" value="1"/>
</dbReference>
<gene>
    <name evidence="2" type="ORF">J512_3081</name>
</gene>
<comment type="caution">
    <text evidence="2">The sequence shown here is derived from an EMBL/GenBank/DDBJ whole genome shotgun (WGS) entry which is preliminary data.</text>
</comment>
<organism evidence="2 3">
    <name type="scientific">Acinetobacter baumannii (strain 1295743)</name>
    <dbReference type="NCBI Taxonomy" id="1310613"/>
    <lineage>
        <taxon>Bacteria</taxon>
        <taxon>Pseudomonadati</taxon>
        <taxon>Pseudomonadota</taxon>
        <taxon>Gammaproteobacteria</taxon>
        <taxon>Moraxellales</taxon>
        <taxon>Moraxellaceae</taxon>
        <taxon>Acinetobacter</taxon>
        <taxon>Acinetobacter calcoaceticus/baumannii complex</taxon>
    </lineage>
</organism>
<evidence type="ECO:0000313" key="2">
    <source>
        <dbReference type="EMBL" id="EXB04538.1"/>
    </source>
</evidence>
<dbReference type="RefSeq" id="WP_002126108.1">
    <property type="nucleotide sequence ID" value="NZ_JEWH01000047.1"/>
</dbReference>
<dbReference type="PATRIC" id="fig|1310613.3.peg.2961"/>
<feature type="domain" description="N-acetyltransferase" evidence="1">
    <location>
        <begin position="4"/>
        <end position="174"/>
    </location>
</feature>
<dbReference type="EMBL" id="JEWH01000047">
    <property type="protein sequence ID" value="EXB04538.1"/>
    <property type="molecule type" value="Genomic_DNA"/>
</dbReference>
<sequence length="174" mass="20045">MIKLNFRLAEFSDIPTLVELINQSYREQQGRSWTTEVEYVKGQRINKEQLKHQLELPNSVLLIGEIDSSKVVTCIGLTFQSNTVEIGTFCTDPHVQNMKIGRSVLEYAEQFALHKVPELDSAIMYVLNVRSELIAYYERRGYIKTGYHEPYPLDANVGLPLIPIKLIEMKKDLK</sequence>
<evidence type="ECO:0000259" key="1">
    <source>
        <dbReference type="PROSITE" id="PS51186"/>
    </source>
</evidence>
<accession>A0A009IL98</accession>
<keyword evidence="2" id="KW-0808">Transferase</keyword>
<dbReference type="Pfam" id="PF00583">
    <property type="entry name" value="Acetyltransf_1"/>
    <property type="match status" value="1"/>
</dbReference>
<evidence type="ECO:0000313" key="3">
    <source>
        <dbReference type="Proteomes" id="UP000020595"/>
    </source>
</evidence>
<dbReference type="AlphaFoldDB" id="A0A009IL98"/>
<dbReference type="SUPFAM" id="SSF55729">
    <property type="entry name" value="Acyl-CoA N-acyltransferases (Nat)"/>
    <property type="match status" value="1"/>
</dbReference>
<protein>
    <submittedName>
        <fullName evidence="2">Acetyltransferase family protein</fullName>
    </submittedName>
</protein>
<dbReference type="CDD" id="cd04301">
    <property type="entry name" value="NAT_SF"/>
    <property type="match status" value="1"/>
</dbReference>